<gene>
    <name evidence="2" type="ORF">NCGR_LOCUS49605</name>
</gene>
<dbReference type="AlphaFoldDB" id="A0A811R8B9"/>
<dbReference type="EMBL" id="CAJGYO010000013">
    <property type="protein sequence ID" value="CAD6266300.1"/>
    <property type="molecule type" value="Genomic_DNA"/>
</dbReference>
<feature type="region of interest" description="Disordered" evidence="1">
    <location>
        <begin position="57"/>
        <end position="101"/>
    </location>
</feature>
<comment type="caution">
    <text evidence="2">The sequence shown here is derived from an EMBL/GenBank/DDBJ whole genome shotgun (WGS) entry which is preliminary data.</text>
</comment>
<evidence type="ECO:0000313" key="2">
    <source>
        <dbReference type="EMBL" id="CAD6266300.1"/>
    </source>
</evidence>
<evidence type="ECO:0000256" key="1">
    <source>
        <dbReference type="SAM" id="MobiDB-lite"/>
    </source>
</evidence>
<organism evidence="2 3">
    <name type="scientific">Miscanthus lutarioriparius</name>
    <dbReference type="NCBI Taxonomy" id="422564"/>
    <lineage>
        <taxon>Eukaryota</taxon>
        <taxon>Viridiplantae</taxon>
        <taxon>Streptophyta</taxon>
        <taxon>Embryophyta</taxon>
        <taxon>Tracheophyta</taxon>
        <taxon>Spermatophyta</taxon>
        <taxon>Magnoliopsida</taxon>
        <taxon>Liliopsida</taxon>
        <taxon>Poales</taxon>
        <taxon>Poaceae</taxon>
        <taxon>PACMAD clade</taxon>
        <taxon>Panicoideae</taxon>
        <taxon>Andropogonodae</taxon>
        <taxon>Andropogoneae</taxon>
        <taxon>Saccharinae</taxon>
        <taxon>Miscanthus</taxon>
    </lineage>
</organism>
<dbReference type="OrthoDB" id="10611529at2759"/>
<evidence type="ECO:0000313" key="3">
    <source>
        <dbReference type="Proteomes" id="UP000604825"/>
    </source>
</evidence>
<dbReference type="Proteomes" id="UP000604825">
    <property type="component" value="Unassembled WGS sequence"/>
</dbReference>
<sequence>MPLPAMPWLALRLPGHTFHGSSFPDDGGASLLSPSSGDGVHSFPGVRRRCGVARPLPRPVARGFPSSSGGRATRPMHIWPSRRRSYIRRQRPGTRHISGGDSISRKRYLRFGQSCSSECITNHDKKIKKLCGLC</sequence>
<reference evidence="2" key="1">
    <citation type="submission" date="2020-10" db="EMBL/GenBank/DDBJ databases">
        <authorList>
            <person name="Han B."/>
            <person name="Lu T."/>
            <person name="Zhao Q."/>
            <person name="Huang X."/>
            <person name="Zhao Y."/>
        </authorList>
    </citation>
    <scope>NUCLEOTIDE SEQUENCE</scope>
</reference>
<name>A0A811R8B9_9POAL</name>
<accession>A0A811R8B9</accession>
<feature type="compositionally biased region" description="Basic residues" evidence="1">
    <location>
        <begin position="80"/>
        <end position="94"/>
    </location>
</feature>
<protein>
    <submittedName>
        <fullName evidence="2">Uncharacterized protein</fullName>
    </submittedName>
</protein>
<proteinExistence type="predicted"/>
<keyword evidence="3" id="KW-1185">Reference proteome</keyword>